<evidence type="ECO:0000256" key="4">
    <source>
        <dbReference type="SAM" id="MobiDB-lite"/>
    </source>
</evidence>
<dbReference type="EMBL" id="OCTN01000002">
    <property type="protein sequence ID" value="SOH93368.1"/>
    <property type="molecule type" value="Genomic_DNA"/>
</dbReference>
<evidence type="ECO:0000256" key="1">
    <source>
        <dbReference type="ARBA" id="ARBA00022670"/>
    </source>
</evidence>
<dbReference type="GO" id="GO:0051117">
    <property type="term" value="F:ATPase binding"/>
    <property type="evidence" value="ECO:0007669"/>
    <property type="project" value="TreeGrafter"/>
</dbReference>
<keyword evidence="2" id="KW-0378">Hydrolase</keyword>
<keyword evidence="3" id="KW-0720">Serine protease</keyword>
<dbReference type="InterPro" id="IPR023562">
    <property type="entry name" value="ClpP/TepA"/>
</dbReference>
<dbReference type="SUPFAM" id="SSF52096">
    <property type="entry name" value="ClpP/crotonase"/>
    <property type="match status" value="1"/>
</dbReference>
<dbReference type="InterPro" id="IPR029045">
    <property type="entry name" value="ClpP/crotonase-like_dom_sf"/>
</dbReference>
<feature type="region of interest" description="Disordered" evidence="4">
    <location>
        <begin position="227"/>
        <end position="284"/>
    </location>
</feature>
<feature type="compositionally biased region" description="Pro residues" evidence="4">
    <location>
        <begin position="271"/>
        <end position="283"/>
    </location>
</feature>
<evidence type="ECO:0000313" key="5">
    <source>
        <dbReference type="EMBL" id="SOH93368.1"/>
    </source>
</evidence>
<feature type="compositionally biased region" description="Low complexity" evidence="4">
    <location>
        <begin position="227"/>
        <end position="241"/>
    </location>
</feature>
<dbReference type="NCBIfam" id="NF045542">
    <property type="entry name" value="Clp_rel_HeadMat"/>
    <property type="match status" value="1"/>
</dbReference>
<name>A0A2C9CQ63_9RHOB</name>
<dbReference type="Pfam" id="PF25209">
    <property type="entry name" value="Phage_capsid_4"/>
    <property type="match status" value="1"/>
</dbReference>
<dbReference type="Proteomes" id="UP000220034">
    <property type="component" value="Unassembled WGS sequence"/>
</dbReference>
<protein>
    <submittedName>
        <fullName evidence="5">ATP-dependent protease ClpP, protease subunit</fullName>
    </submittedName>
</protein>
<dbReference type="GO" id="GO:0004176">
    <property type="term" value="F:ATP-dependent peptidase activity"/>
    <property type="evidence" value="ECO:0007669"/>
    <property type="project" value="TreeGrafter"/>
</dbReference>
<evidence type="ECO:0000256" key="2">
    <source>
        <dbReference type="ARBA" id="ARBA00022801"/>
    </source>
</evidence>
<dbReference type="OrthoDB" id="9806592at2"/>
<accession>A0A2C9CQ63</accession>
<dbReference type="Gene3D" id="3.90.226.10">
    <property type="entry name" value="2-enoyl-CoA Hydratase, Chain A, domain 1"/>
    <property type="match status" value="1"/>
</dbReference>
<dbReference type="GO" id="GO:0009368">
    <property type="term" value="C:endopeptidase Clp complex"/>
    <property type="evidence" value="ECO:0007669"/>
    <property type="project" value="TreeGrafter"/>
</dbReference>
<dbReference type="AlphaFoldDB" id="A0A2C9CQ63"/>
<dbReference type="PANTHER" id="PTHR10381">
    <property type="entry name" value="ATP-DEPENDENT CLP PROTEASE PROTEOLYTIC SUBUNIT"/>
    <property type="match status" value="1"/>
</dbReference>
<dbReference type="GO" id="GO:0006515">
    <property type="term" value="P:protein quality control for misfolded or incompletely synthesized proteins"/>
    <property type="evidence" value="ECO:0007669"/>
    <property type="project" value="TreeGrafter"/>
</dbReference>
<dbReference type="RefSeq" id="WP_097928956.1">
    <property type="nucleotide sequence ID" value="NZ_OCTN01000002.1"/>
</dbReference>
<reference evidence="6" key="1">
    <citation type="submission" date="2017-09" db="EMBL/GenBank/DDBJ databases">
        <authorList>
            <person name="Varghese N."/>
            <person name="Submissions S."/>
        </authorList>
    </citation>
    <scope>NUCLEOTIDE SEQUENCE [LARGE SCALE GENOMIC DNA]</scope>
    <source>
        <strain evidence="6">C7</strain>
    </source>
</reference>
<evidence type="ECO:0000313" key="6">
    <source>
        <dbReference type="Proteomes" id="UP000220034"/>
    </source>
</evidence>
<dbReference type="Pfam" id="PF00574">
    <property type="entry name" value="CLP_protease"/>
    <property type="match status" value="1"/>
</dbReference>
<feature type="compositionally biased region" description="Polar residues" evidence="4">
    <location>
        <begin position="242"/>
        <end position="255"/>
    </location>
</feature>
<evidence type="ECO:0000256" key="3">
    <source>
        <dbReference type="ARBA" id="ARBA00022825"/>
    </source>
</evidence>
<keyword evidence="1 5" id="KW-0645">Protease</keyword>
<dbReference type="PANTHER" id="PTHR10381:SF70">
    <property type="entry name" value="ATP-DEPENDENT CLP PROTEASE PROTEOLYTIC SUBUNIT"/>
    <property type="match status" value="1"/>
</dbReference>
<dbReference type="CDD" id="cd07016">
    <property type="entry name" value="S14_ClpP_1"/>
    <property type="match status" value="1"/>
</dbReference>
<keyword evidence="6" id="KW-1185">Reference proteome</keyword>
<dbReference type="GO" id="GO:0004252">
    <property type="term" value="F:serine-type endopeptidase activity"/>
    <property type="evidence" value="ECO:0007669"/>
    <property type="project" value="TreeGrafter"/>
</dbReference>
<sequence>MESDLVVGGEIVLSGVIGFDWWTGGGITHELVVAALEQFPGDVTVRLNSGGGHATEGAAIHAALVSHPGRVTVIVEGLAASAASLLAMAADDLVMSEAAMLMIHDPSTGIYGTAGDMRDGAAALDALAGNYARIYGKRAGITARAARDIMIAERWYGSQEAVDAGFADRVAGAEGADADSAATASAMNASVPLFDYRLYANAPAELVRMAETRLGSTSLRERPDFVAASAAAQQQPSAATSNLQENNMPDRNPQSTPDATPPVAPTMTAPTPAPAPVPAPTPAPDMAAVRAQAVQGERDRSAAIRAAAAPFMSTLGAEAVASMIDEGITPEQANARILTLMAGSATSGGAPTPSGQRAHIQRDAGDTRMSGMVGALMHRAAPNRHAMEGPAVEFRHMGLRGLAMSLGGGTGYNQAEMVRQGMRSTTMMGGAHGVSDFAYITTEVMRRMLRADYTRRAPTWGAISRRRTATDFRSLHSVRFGGDLTFKTVGENGEYQQAQLSDEAESLAVQKYGRTLNITFEAIVNDDMGAFERLPSDFARNARNLESKIIWGLIRDNAKLGDNKALFHAGHGNLAGSAGAVSVAAVGAGRKAMWEQRPYGSTDKSDFIEVEPDLLFVPPALELAALQFTTAVNPNKQVDVNPFTLTPTTEARLGSAAGGSDTAWYLFSSELPPLEHALLEGFEEPMVETKSGMNPDGVTMDARHIFGANATEYRGSYKNAGA</sequence>
<organism evidence="5 6">
    <name type="scientific">Pontivivens marinum</name>
    <dbReference type="NCBI Taxonomy" id="1690039"/>
    <lineage>
        <taxon>Bacteria</taxon>
        <taxon>Pseudomonadati</taxon>
        <taxon>Pseudomonadota</taxon>
        <taxon>Alphaproteobacteria</taxon>
        <taxon>Rhodobacterales</taxon>
        <taxon>Paracoccaceae</taxon>
        <taxon>Pontivivens</taxon>
    </lineage>
</organism>
<gene>
    <name evidence="5" type="ORF">SAMN06273572_10244</name>
</gene>
<proteinExistence type="predicted"/>